<dbReference type="AlphaFoldDB" id="A0A9P6HB64"/>
<dbReference type="OrthoDB" id="2664977at2759"/>
<dbReference type="EMBL" id="WIUZ02000010">
    <property type="protein sequence ID" value="KAF9783296.1"/>
    <property type="molecule type" value="Genomic_DNA"/>
</dbReference>
<proteinExistence type="predicted"/>
<reference evidence="2" key="1">
    <citation type="journal article" date="2020" name="Nat. Commun.">
        <title>Large-scale genome sequencing of mycorrhizal fungi provides insights into the early evolution of symbiotic traits.</title>
        <authorList>
            <person name="Miyauchi S."/>
            <person name="Kiss E."/>
            <person name="Kuo A."/>
            <person name="Drula E."/>
            <person name="Kohler A."/>
            <person name="Sanchez-Garcia M."/>
            <person name="Morin E."/>
            <person name="Andreopoulos B."/>
            <person name="Barry K.W."/>
            <person name="Bonito G."/>
            <person name="Buee M."/>
            <person name="Carver A."/>
            <person name="Chen C."/>
            <person name="Cichocki N."/>
            <person name="Clum A."/>
            <person name="Culley D."/>
            <person name="Crous P.W."/>
            <person name="Fauchery L."/>
            <person name="Girlanda M."/>
            <person name="Hayes R.D."/>
            <person name="Keri Z."/>
            <person name="LaButti K."/>
            <person name="Lipzen A."/>
            <person name="Lombard V."/>
            <person name="Magnuson J."/>
            <person name="Maillard F."/>
            <person name="Murat C."/>
            <person name="Nolan M."/>
            <person name="Ohm R.A."/>
            <person name="Pangilinan J."/>
            <person name="Pereira M.F."/>
            <person name="Perotto S."/>
            <person name="Peter M."/>
            <person name="Pfister S."/>
            <person name="Riley R."/>
            <person name="Sitrit Y."/>
            <person name="Stielow J.B."/>
            <person name="Szollosi G."/>
            <person name="Zifcakova L."/>
            <person name="Stursova M."/>
            <person name="Spatafora J.W."/>
            <person name="Tedersoo L."/>
            <person name="Vaario L.M."/>
            <person name="Yamada A."/>
            <person name="Yan M."/>
            <person name="Wang P."/>
            <person name="Xu J."/>
            <person name="Bruns T."/>
            <person name="Baldrian P."/>
            <person name="Vilgalys R."/>
            <person name="Dunand C."/>
            <person name="Henrissat B."/>
            <person name="Grigoriev I.V."/>
            <person name="Hibbett D."/>
            <person name="Nagy L.G."/>
            <person name="Martin F.M."/>
        </authorList>
    </citation>
    <scope>NUCLEOTIDE SEQUENCE</scope>
    <source>
        <strain evidence="2">UH-Tt-Lm1</strain>
    </source>
</reference>
<feature type="region of interest" description="Disordered" evidence="1">
    <location>
        <begin position="1"/>
        <end position="74"/>
    </location>
</feature>
<reference evidence="2" key="2">
    <citation type="submission" date="2020-11" db="EMBL/GenBank/DDBJ databases">
        <authorList>
            <consortium name="DOE Joint Genome Institute"/>
            <person name="Kuo A."/>
            <person name="Miyauchi S."/>
            <person name="Kiss E."/>
            <person name="Drula E."/>
            <person name="Kohler A."/>
            <person name="Sanchez-Garcia M."/>
            <person name="Andreopoulos B."/>
            <person name="Barry K.W."/>
            <person name="Bonito G."/>
            <person name="Buee M."/>
            <person name="Carver A."/>
            <person name="Chen C."/>
            <person name="Cichocki N."/>
            <person name="Clum A."/>
            <person name="Culley D."/>
            <person name="Crous P.W."/>
            <person name="Fauchery L."/>
            <person name="Girlanda M."/>
            <person name="Hayes R."/>
            <person name="Keri Z."/>
            <person name="Labutti K."/>
            <person name="Lipzen A."/>
            <person name="Lombard V."/>
            <person name="Magnuson J."/>
            <person name="Maillard F."/>
            <person name="Morin E."/>
            <person name="Murat C."/>
            <person name="Nolan M."/>
            <person name="Ohm R."/>
            <person name="Pangilinan J."/>
            <person name="Pereira M."/>
            <person name="Perotto S."/>
            <person name="Peter M."/>
            <person name="Riley R."/>
            <person name="Sitrit Y."/>
            <person name="Stielow B."/>
            <person name="Szollosi G."/>
            <person name="Zifcakova L."/>
            <person name="Stursova M."/>
            <person name="Spatafora J.W."/>
            <person name="Tedersoo L."/>
            <person name="Vaario L.-M."/>
            <person name="Yamada A."/>
            <person name="Yan M."/>
            <person name="Wang P."/>
            <person name="Xu J."/>
            <person name="Bruns T."/>
            <person name="Baldrian P."/>
            <person name="Vilgalys R."/>
            <person name="Henrissat B."/>
            <person name="Grigoriev I.V."/>
            <person name="Hibbett D."/>
            <person name="Nagy L.G."/>
            <person name="Martin F.M."/>
        </authorList>
    </citation>
    <scope>NUCLEOTIDE SEQUENCE</scope>
    <source>
        <strain evidence="2">UH-Tt-Lm1</strain>
    </source>
</reference>
<gene>
    <name evidence="2" type="ORF">BJ322DRAFT_1110179</name>
</gene>
<feature type="region of interest" description="Disordered" evidence="1">
    <location>
        <begin position="413"/>
        <end position="482"/>
    </location>
</feature>
<accession>A0A9P6HB64</accession>
<protein>
    <submittedName>
        <fullName evidence="2">Uncharacterized protein</fullName>
    </submittedName>
</protein>
<evidence type="ECO:0000256" key="1">
    <source>
        <dbReference type="SAM" id="MobiDB-lite"/>
    </source>
</evidence>
<feature type="region of interest" description="Disordered" evidence="1">
    <location>
        <begin position="86"/>
        <end position="123"/>
    </location>
</feature>
<keyword evidence="3" id="KW-1185">Reference proteome</keyword>
<feature type="compositionally biased region" description="Low complexity" evidence="1">
    <location>
        <begin position="455"/>
        <end position="469"/>
    </location>
</feature>
<evidence type="ECO:0000313" key="2">
    <source>
        <dbReference type="EMBL" id="KAF9783296.1"/>
    </source>
</evidence>
<organism evidence="2 3">
    <name type="scientific">Thelephora terrestris</name>
    <dbReference type="NCBI Taxonomy" id="56493"/>
    <lineage>
        <taxon>Eukaryota</taxon>
        <taxon>Fungi</taxon>
        <taxon>Dikarya</taxon>
        <taxon>Basidiomycota</taxon>
        <taxon>Agaricomycotina</taxon>
        <taxon>Agaricomycetes</taxon>
        <taxon>Thelephorales</taxon>
        <taxon>Thelephoraceae</taxon>
        <taxon>Thelephora</taxon>
    </lineage>
</organism>
<evidence type="ECO:0000313" key="3">
    <source>
        <dbReference type="Proteomes" id="UP000736335"/>
    </source>
</evidence>
<sequence length="482" mass="53322">MASIPSSTVPPQNAQGPPEEPNPQPPTLVTDTDQVMGSVEEPVAPSQPVLASNPTPTDREASAPPPSRFTIRIPSQMNYANALKRTADQSGNGDDHREEEQSDHEEEVTPVATVPRWPRVSPSGPIKGFSTKKVLENLDLQVKETWQSQAQEAVFVHYLDGGYNLNIAQNVHTIAKDLQTIYEDVYEGIGTIDPTVVHPTAATPLLHNQYAAPFMFLVTDIPYDFRRWLVSFGVHQVSSHLGLIFVENGEPVPHDYVMTLTNYNMRTETELLRAQAHHTVRRSVVDLLFDKPSDTSQCITDFVSRYRDNMATSFSNEEARTFVKQSVLIDSLDIVVPGTKMPSTVYNLYIHPPTANPDLLERWREFIAAQKFYAGINGVGVQYQFPFRCLHCKTIDHPSGLCTRVKELKGKAGKREEALTAEEILPLGPTPGPSTRTPNPNHGKRGGSGSRTTANNTRGRGSGRPTRGNAVRTNGSKKRKVD</sequence>
<name>A0A9P6HB64_9AGAM</name>
<comment type="caution">
    <text evidence="2">The sequence shown here is derived from an EMBL/GenBank/DDBJ whole genome shotgun (WGS) entry which is preliminary data.</text>
</comment>
<dbReference type="Proteomes" id="UP000736335">
    <property type="component" value="Unassembled WGS sequence"/>
</dbReference>